<evidence type="ECO:0000313" key="6">
    <source>
        <dbReference type="EMBL" id="PRY65967.1"/>
    </source>
</evidence>
<dbReference type="Gene3D" id="3.90.1150.10">
    <property type="entry name" value="Aspartate Aminotransferase, domain 1"/>
    <property type="match status" value="1"/>
</dbReference>
<dbReference type="PANTHER" id="PTHR11808">
    <property type="entry name" value="TRANS-SULFURATION ENZYME FAMILY MEMBER"/>
    <property type="match status" value="1"/>
</dbReference>
<dbReference type="FunFam" id="3.40.640.10:FF:000009">
    <property type="entry name" value="Cystathionine gamma-synthase homolog"/>
    <property type="match status" value="1"/>
</dbReference>
<accession>A0A2T0V780</accession>
<evidence type="ECO:0000313" key="7">
    <source>
        <dbReference type="Proteomes" id="UP000237983"/>
    </source>
</evidence>
<dbReference type="GO" id="GO:0019343">
    <property type="term" value="P:cysteine biosynthetic process via cystathionine"/>
    <property type="evidence" value="ECO:0007669"/>
    <property type="project" value="TreeGrafter"/>
</dbReference>
<comment type="caution">
    <text evidence="6">The sequence shown here is derived from an EMBL/GenBank/DDBJ whole genome shotgun (WGS) entry which is preliminary data.</text>
</comment>
<dbReference type="PIRSF" id="PIRSF001434">
    <property type="entry name" value="CGS"/>
    <property type="match status" value="1"/>
</dbReference>
<dbReference type="GO" id="GO:0003962">
    <property type="term" value="F:cystathionine gamma-synthase activity"/>
    <property type="evidence" value="ECO:0007669"/>
    <property type="project" value="TreeGrafter"/>
</dbReference>
<comment type="similarity">
    <text evidence="2 5">Belongs to the trans-sulfuration enzymes family.</text>
</comment>
<dbReference type="Pfam" id="PF01053">
    <property type="entry name" value="Cys_Met_Meta_PP"/>
    <property type="match status" value="1"/>
</dbReference>
<evidence type="ECO:0000256" key="1">
    <source>
        <dbReference type="ARBA" id="ARBA00001933"/>
    </source>
</evidence>
<dbReference type="EMBL" id="PVTL01000009">
    <property type="protein sequence ID" value="PRY65967.1"/>
    <property type="molecule type" value="Genomic_DNA"/>
</dbReference>
<protein>
    <submittedName>
        <fullName evidence="6">Cystathionine gamma-lyase</fullName>
    </submittedName>
</protein>
<dbReference type="AlphaFoldDB" id="A0A2T0V780"/>
<dbReference type="CDD" id="cd00614">
    <property type="entry name" value="CGS_like"/>
    <property type="match status" value="1"/>
</dbReference>
<dbReference type="SUPFAM" id="SSF53383">
    <property type="entry name" value="PLP-dependent transferases"/>
    <property type="match status" value="1"/>
</dbReference>
<dbReference type="PANTHER" id="PTHR11808:SF15">
    <property type="entry name" value="CYSTATHIONINE GAMMA-LYASE"/>
    <property type="match status" value="1"/>
</dbReference>
<dbReference type="GO" id="GO:0004123">
    <property type="term" value="F:cystathionine gamma-lyase activity"/>
    <property type="evidence" value="ECO:0007669"/>
    <property type="project" value="TreeGrafter"/>
</dbReference>
<keyword evidence="3 4" id="KW-0663">Pyridoxal phosphate</keyword>
<dbReference type="InterPro" id="IPR015421">
    <property type="entry name" value="PyrdxlP-dep_Trfase_major"/>
</dbReference>
<comment type="cofactor">
    <cofactor evidence="1 5">
        <name>pyridoxal 5'-phosphate</name>
        <dbReference type="ChEBI" id="CHEBI:597326"/>
    </cofactor>
</comment>
<proteinExistence type="inferred from homology"/>
<evidence type="ECO:0000256" key="4">
    <source>
        <dbReference type="PIRSR" id="PIRSR001434-2"/>
    </source>
</evidence>
<name>A0A2T0V780_9MICO</name>
<dbReference type="InterPro" id="IPR054542">
    <property type="entry name" value="Cys_met_metab_PP"/>
</dbReference>
<reference evidence="6 7" key="1">
    <citation type="submission" date="2018-03" db="EMBL/GenBank/DDBJ databases">
        <title>Genomic Encyclopedia of Type Strains, Phase III (KMG-III): the genomes of soil and plant-associated and newly described type strains.</title>
        <authorList>
            <person name="Whitman W."/>
        </authorList>
    </citation>
    <scope>NUCLEOTIDE SEQUENCE [LARGE SCALE GENOMIC DNA]</scope>
    <source>
        <strain evidence="6 7">CGMCC 1.12484</strain>
    </source>
</reference>
<dbReference type="NCBIfam" id="NF005871">
    <property type="entry name" value="PRK07811.1"/>
    <property type="match status" value="1"/>
</dbReference>
<evidence type="ECO:0000256" key="5">
    <source>
        <dbReference type="RuleBase" id="RU362118"/>
    </source>
</evidence>
<evidence type="ECO:0000256" key="3">
    <source>
        <dbReference type="ARBA" id="ARBA00022898"/>
    </source>
</evidence>
<sequence length="402" mass="41749">MTHDTSDISGADAHGIDLSSSDFATRAIHAGQAFDPTTGSVVPPVYLTSTFVQDGIGGFRGGYEYARSANPTRDSLQELLAALEGGSHAYSFASGLAAEDTLLRAVLKPGDHVVMGNDVYGGTHRLVNRVFVPWGVTLSTVEMTDLDAVRAEVAATSAAVLWVETPSNPMMKISDIAALAEIGHAAGALVVVDNTFASPYLQQPLSLGADVVVHSTTKYLGGHSDVVGGALVVNDAELAEKIGFLQFGVGAISGPMDAWLTVRGIKTLAVRVERHSTNALTIAESLEGHPALEAVHYPGLASHPGHALAARQMRSFGGMISLQFAAGPAAARAFAESTTLFQLAESLGGVESLIGYPTEMTHASVRGTALEVPENLVRLSVGIEGVDDLLADLRGALAALDS</sequence>
<dbReference type="GO" id="GO:0030170">
    <property type="term" value="F:pyridoxal phosphate binding"/>
    <property type="evidence" value="ECO:0007669"/>
    <property type="project" value="InterPro"/>
</dbReference>
<dbReference type="Gene3D" id="3.40.640.10">
    <property type="entry name" value="Type I PLP-dependent aspartate aminotransferase-like (Major domain)"/>
    <property type="match status" value="1"/>
</dbReference>
<dbReference type="Proteomes" id="UP000237983">
    <property type="component" value="Unassembled WGS sequence"/>
</dbReference>
<dbReference type="InterPro" id="IPR000277">
    <property type="entry name" value="Cys/Met-Metab_PyrdxlP-dep_enz"/>
</dbReference>
<dbReference type="InterPro" id="IPR015422">
    <property type="entry name" value="PyrdxlP-dep_Trfase_small"/>
</dbReference>
<organism evidence="6 7">
    <name type="scientific">Glaciihabitans tibetensis</name>
    <dbReference type="NCBI Taxonomy" id="1266600"/>
    <lineage>
        <taxon>Bacteria</taxon>
        <taxon>Bacillati</taxon>
        <taxon>Actinomycetota</taxon>
        <taxon>Actinomycetes</taxon>
        <taxon>Micrococcales</taxon>
        <taxon>Microbacteriaceae</taxon>
        <taxon>Glaciihabitans</taxon>
    </lineage>
</organism>
<keyword evidence="6" id="KW-0456">Lyase</keyword>
<dbReference type="GO" id="GO:0005737">
    <property type="term" value="C:cytoplasm"/>
    <property type="evidence" value="ECO:0007669"/>
    <property type="project" value="TreeGrafter"/>
</dbReference>
<gene>
    <name evidence="6" type="ORF">B0I08_109117</name>
</gene>
<evidence type="ECO:0000256" key="2">
    <source>
        <dbReference type="ARBA" id="ARBA00009077"/>
    </source>
</evidence>
<keyword evidence="7" id="KW-1185">Reference proteome</keyword>
<dbReference type="GO" id="GO:0019346">
    <property type="term" value="P:transsulfuration"/>
    <property type="evidence" value="ECO:0007669"/>
    <property type="project" value="InterPro"/>
</dbReference>
<dbReference type="PROSITE" id="PS00868">
    <property type="entry name" value="CYS_MET_METAB_PP"/>
    <property type="match status" value="1"/>
</dbReference>
<dbReference type="InterPro" id="IPR015424">
    <property type="entry name" value="PyrdxlP-dep_Trfase"/>
</dbReference>
<feature type="modified residue" description="N6-(pyridoxal phosphate)lysine" evidence="4">
    <location>
        <position position="218"/>
    </location>
</feature>